<sequence>MISQDSLFRGALSRSTLLPDAGPSVIVTYRVARHLIDHHQTALRGAAGLFWMCVSLQ</sequence>
<name>A0A2V0QHL4_PSESF</name>
<comment type="caution">
    <text evidence="1">The sequence shown here is derived from an EMBL/GenBank/DDBJ whole genome shotgun (WGS) entry which is preliminary data.</text>
</comment>
<gene>
    <name evidence="1" type="ORF">KPSA1_03487</name>
</gene>
<accession>A0A2V0QHL4</accession>
<evidence type="ECO:0000313" key="2">
    <source>
        <dbReference type="Proteomes" id="UP000247480"/>
    </source>
</evidence>
<dbReference type="Proteomes" id="UP000247480">
    <property type="component" value="Unassembled WGS sequence"/>
</dbReference>
<reference evidence="1 2" key="1">
    <citation type="submission" date="2018-04" db="EMBL/GenBank/DDBJ databases">
        <title>Draft genome sequence of Pseudomonas syringae pv. actinidiae biovar 1 strains isolated from kiwifruit in Kagawa prefecture.</title>
        <authorList>
            <person name="Tabuchi M."/>
            <person name="Saito M."/>
            <person name="Fujiwara S."/>
            <person name="Sasa N."/>
            <person name="Akimitsu K."/>
            <person name="Gomi K."/>
            <person name="Konishi-Sugita S."/>
            <person name="Hamano K."/>
            <person name="Kataoka I."/>
        </authorList>
    </citation>
    <scope>NUCLEOTIDE SEQUENCE [LARGE SCALE GENOMIC DNA]</scope>
    <source>
        <strain evidence="1 2">MAFF212206</strain>
    </source>
</reference>
<dbReference type="EMBL" id="BGJZ01000146">
    <property type="protein sequence ID" value="GBH10078.1"/>
    <property type="molecule type" value="Genomic_DNA"/>
</dbReference>
<proteinExistence type="predicted"/>
<organism evidence="1 2">
    <name type="scientific">Pseudomonas syringae pv. actinidiae</name>
    <dbReference type="NCBI Taxonomy" id="103796"/>
    <lineage>
        <taxon>Bacteria</taxon>
        <taxon>Pseudomonadati</taxon>
        <taxon>Pseudomonadota</taxon>
        <taxon>Gammaproteobacteria</taxon>
        <taxon>Pseudomonadales</taxon>
        <taxon>Pseudomonadaceae</taxon>
        <taxon>Pseudomonas</taxon>
        <taxon>Pseudomonas syringae</taxon>
    </lineage>
</organism>
<dbReference type="AlphaFoldDB" id="A0A2V0QHL4"/>
<protein>
    <submittedName>
        <fullName evidence="1">Uncharacterized protein</fullName>
    </submittedName>
</protein>
<evidence type="ECO:0000313" key="1">
    <source>
        <dbReference type="EMBL" id="GBH10078.1"/>
    </source>
</evidence>